<organism evidence="2 3">
    <name type="scientific">Hymenobacter tibetensis</name>
    <dbReference type="NCBI Taxonomy" id="497967"/>
    <lineage>
        <taxon>Bacteria</taxon>
        <taxon>Pseudomonadati</taxon>
        <taxon>Bacteroidota</taxon>
        <taxon>Cytophagia</taxon>
        <taxon>Cytophagales</taxon>
        <taxon>Hymenobacteraceae</taxon>
        <taxon>Hymenobacter</taxon>
    </lineage>
</organism>
<reference evidence="2 3" key="1">
    <citation type="submission" date="2022-03" db="EMBL/GenBank/DDBJ databases">
        <title>Hymenobactersp. isolated from the air.</title>
        <authorList>
            <person name="Won M."/>
            <person name="Kwon S.-W."/>
        </authorList>
    </citation>
    <scope>NUCLEOTIDE SEQUENCE [LARGE SCALE GENOMIC DNA]</scope>
    <source>
        <strain evidence="2 3">KACC 21982</strain>
    </source>
</reference>
<dbReference type="RefSeq" id="WP_243795017.1">
    <property type="nucleotide sequence ID" value="NZ_CP094669.1"/>
</dbReference>
<dbReference type="SUPFAM" id="SSF55729">
    <property type="entry name" value="Acyl-CoA N-acyltransferases (Nat)"/>
    <property type="match status" value="1"/>
</dbReference>
<dbReference type="Gene3D" id="3.40.630.30">
    <property type="match status" value="1"/>
</dbReference>
<name>A0ABY4CS95_9BACT</name>
<sequence>MELTIAGLDDIAGVLNLHKKYQVDTILEEDKKDGFVTTSFTREQLTKLIEEEQGLFIATQDGAVIAYVMSASWQFWSGWPIFSYMTDRLPTLKYAGHTLSAHNSYQYGPICVDKAHRGSGLLEAIFDFAREKMATRYPVLVTFINMINARSYAAHTQKLGLEVIAEFEFNNNQYFELAYDTSKALTHSQK</sequence>
<dbReference type="InterPro" id="IPR016181">
    <property type="entry name" value="Acyl_CoA_acyltransferase"/>
</dbReference>
<dbReference type="Pfam" id="PF00583">
    <property type="entry name" value="Acetyltransf_1"/>
    <property type="match status" value="1"/>
</dbReference>
<feature type="domain" description="N-acetyltransferase" evidence="1">
    <location>
        <begin position="29"/>
        <end position="160"/>
    </location>
</feature>
<evidence type="ECO:0000313" key="3">
    <source>
        <dbReference type="Proteomes" id="UP000831113"/>
    </source>
</evidence>
<accession>A0ABY4CS95</accession>
<dbReference type="Proteomes" id="UP000831113">
    <property type="component" value="Chromosome"/>
</dbReference>
<proteinExistence type="predicted"/>
<keyword evidence="3" id="KW-1185">Reference proteome</keyword>
<gene>
    <name evidence="2" type="ORF">MTX78_13435</name>
</gene>
<dbReference type="InterPro" id="IPR000182">
    <property type="entry name" value="GNAT_dom"/>
</dbReference>
<dbReference type="EMBL" id="CP094669">
    <property type="protein sequence ID" value="UOG73128.1"/>
    <property type="molecule type" value="Genomic_DNA"/>
</dbReference>
<evidence type="ECO:0000313" key="2">
    <source>
        <dbReference type="EMBL" id="UOG73128.1"/>
    </source>
</evidence>
<protein>
    <submittedName>
        <fullName evidence="2">GNAT family acetyltransferase</fullName>
    </submittedName>
</protein>
<evidence type="ECO:0000259" key="1">
    <source>
        <dbReference type="Pfam" id="PF00583"/>
    </source>
</evidence>